<evidence type="ECO:0000313" key="2">
    <source>
        <dbReference type="EnsemblPlants" id="PAC:32903584.CDS.1"/>
    </source>
</evidence>
<dbReference type="Proteomes" id="UP000006727">
    <property type="component" value="Chromosome 22"/>
</dbReference>
<dbReference type="InParanoid" id="A9TMM1"/>
<dbReference type="EnsemblPlants" id="Pp3c22_3469V3.1">
    <property type="protein sequence ID" value="PAC:32903584.CDS.1"/>
    <property type="gene ID" value="Pp3c22_3469"/>
</dbReference>
<protein>
    <submittedName>
        <fullName evidence="1 2">Uncharacterized protein</fullName>
    </submittedName>
</protein>
<reference evidence="1 3" key="1">
    <citation type="journal article" date="2008" name="Science">
        <title>The Physcomitrella genome reveals evolutionary insights into the conquest of land by plants.</title>
        <authorList>
            <person name="Rensing S."/>
            <person name="Lang D."/>
            <person name="Zimmer A."/>
            <person name="Terry A."/>
            <person name="Salamov A."/>
            <person name="Shapiro H."/>
            <person name="Nishiyama T."/>
            <person name="Perroud P.-F."/>
            <person name="Lindquist E."/>
            <person name="Kamisugi Y."/>
            <person name="Tanahashi T."/>
            <person name="Sakakibara K."/>
            <person name="Fujita T."/>
            <person name="Oishi K."/>
            <person name="Shin-I T."/>
            <person name="Kuroki Y."/>
            <person name="Toyoda A."/>
            <person name="Suzuki Y."/>
            <person name="Hashimoto A."/>
            <person name="Yamaguchi K."/>
            <person name="Sugano A."/>
            <person name="Kohara Y."/>
            <person name="Fujiyama A."/>
            <person name="Anterola A."/>
            <person name="Aoki S."/>
            <person name="Ashton N."/>
            <person name="Barbazuk W.B."/>
            <person name="Barker E."/>
            <person name="Bennetzen J."/>
            <person name="Bezanilla M."/>
            <person name="Blankenship R."/>
            <person name="Cho S.H."/>
            <person name="Dutcher S."/>
            <person name="Estelle M."/>
            <person name="Fawcett J.A."/>
            <person name="Gundlach H."/>
            <person name="Hanada K."/>
            <person name="Heyl A."/>
            <person name="Hicks K.A."/>
            <person name="Hugh J."/>
            <person name="Lohr M."/>
            <person name="Mayer K."/>
            <person name="Melkozernov A."/>
            <person name="Murata T."/>
            <person name="Nelson D."/>
            <person name="Pils B."/>
            <person name="Prigge M."/>
            <person name="Reiss B."/>
            <person name="Renner T."/>
            <person name="Rombauts S."/>
            <person name="Rushton P."/>
            <person name="Sanderfoot A."/>
            <person name="Schween G."/>
            <person name="Shiu S.-H."/>
            <person name="Stueber K."/>
            <person name="Theodoulou F.L."/>
            <person name="Tu H."/>
            <person name="Van de Peer Y."/>
            <person name="Verrier P.J."/>
            <person name="Waters E."/>
            <person name="Wood A."/>
            <person name="Yang L."/>
            <person name="Cove D."/>
            <person name="Cuming A."/>
            <person name="Hasebe M."/>
            <person name="Lucas S."/>
            <person name="Mishler D.B."/>
            <person name="Reski R."/>
            <person name="Grigoriev I."/>
            <person name="Quatrano R.S."/>
            <person name="Boore J.L."/>
        </authorList>
    </citation>
    <scope>NUCLEOTIDE SEQUENCE [LARGE SCALE GENOMIC DNA]</scope>
    <source>
        <strain evidence="2 3">cv. Gransden 2004</strain>
    </source>
</reference>
<dbReference type="EMBL" id="ABEU02000022">
    <property type="protein sequence ID" value="PNR30345.1"/>
    <property type="molecule type" value="Genomic_DNA"/>
</dbReference>
<proteinExistence type="predicted"/>
<keyword evidence="3" id="KW-1185">Reference proteome</keyword>
<dbReference type="AlphaFoldDB" id="A9TMM1"/>
<organism evidence="1">
    <name type="scientific">Physcomitrium patens</name>
    <name type="common">Spreading-leaved earth moss</name>
    <name type="synonym">Physcomitrella patens</name>
    <dbReference type="NCBI Taxonomy" id="3218"/>
    <lineage>
        <taxon>Eukaryota</taxon>
        <taxon>Viridiplantae</taxon>
        <taxon>Streptophyta</taxon>
        <taxon>Embryophyta</taxon>
        <taxon>Bryophyta</taxon>
        <taxon>Bryophytina</taxon>
        <taxon>Bryopsida</taxon>
        <taxon>Funariidae</taxon>
        <taxon>Funariales</taxon>
        <taxon>Funariaceae</taxon>
        <taxon>Physcomitrium</taxon>
    </lineage>
</organism>
<evidence type="ECO:0000313" key="1">
    <source>
        <dbReference type="EMBL" id="PNR30345.1"/>
    </source>
</evidence>
<evidence type="ECO:0000313" key="3">
    <source>
        <dbReference type="Proteomes" id="UP000006727"/>
    </source>
</evidence>
<reference evidence="1 3" key="2">
    <citation type="journal article" date="2018" name="Plant J.">
        <title>The Physcomitrella patens chromosome-scale assembly reveals moss genome structure and evolution.</title>
        <authorList>
            <person name="Lang D."/>
            <person name="Ullrich K.K."/>
            <person name="Murat F."/>
            <person name="Fuchs J."/>
            <person name="Jenkins J."/>
            <person name="Haas F.B."/>
            <person name="Piednoel M."/>
            <person name="Gundlach H."/>
            <person name="Van Bel M."/>
            <person name="Meyberg R."/>
            <person name="Vives C."/>
            <person name="Morata J."/>
            <person name="Symeonidi A."/>
            <person name="Hiss M."/>
            <person name="Muchero W."/>
            <person name="Kamisugi Y."/>
            <person name="Saleh O."/>
            <person name="Blanc G."/>
            <person name="Decker E.L."/>
            <person name="van Gessel N."/>
            <person name="Grimwood J."/>
            <person name="Hayes R.D."/>
            <person name="Graham S.W."/>
            <person name="Gunter L.E."/>
            <person name="McDaniel S.F."/>
            <person name="Hoernstein S.N.W."/>
            <person name="Larsson A."/>
            <person name="Li F.W."/>
            <person name="Perroud P.F."/>
            <person name="Phillips J."/>
            <person name="Ranjan P."/>
            <person name="Rokshar D.S."/>
            <person name="Rothfels C.J."/>
            <person name="Schneider L."/>
            <person name="Shu S."/>
            <person name="Stevenson D.W."/>
            <person name="Thummler F."/>
            <person name="Tillich M."/>
            <person name="Villarreal Aguilar J.C."/>
            <person name="Widiez T."/>
            <person name="Wong G.K."/>
            <person name="Wymore A."/>
            <person name="Zhang Y."/>
            <person name="Zimmer A.D."/>
            <person name="Quatrano R.S."/>
            <person name="Mayer K.F.X."/>
            <person name="Goodstein D."/>
            <person name="Casacuberta J.M."/>
            <person name="Vandepoele K."/>
            <person name="Reski R."/>
            <person name="Cuming A.C."/>
            <person name="Tuskan G.A."/>
            <person name="Maumus F."/>
            <person name="Salse J."/>
            <person name="Schmutz J."/>
            <person name="Rensing S.A."/>
        </authorList>
    </citation>
    <scope>NUCLEOTIDE SEQUENCE [LARGE SCALE GENOMIC DNA]</scope>
    <source>
        <strain evidence="2 3">cv. Gransden 2004</strain>
    </source>
</reference>
<accession>A9TMM1</accession>
<name>A9TMM1_PHYPA</name>
<gene>
    <name evidence="1" type="ORF">PHYPA_026661</name>
</gene>
<dbReference type="Gramene" id="Pp3c22_3469V3.1">
    <property type="protein sequence ID" value="PAC:32903584.CDS.1"/>
    <property type="gene ID" value="Pp3c22_3469"/>
</dbReference>
<reference evidence="2" key="3">
    <citation type="submission" date="2020-12" db="UniProtKB">
        <authorList>
            <consortium name="EnsemblPlants"/>
        </authorList>
    </citation>
    <scope>IDENTIFICATION</scope>
</reference>
<sequence length="102" mass="11311">MVNRGQESVKYGSYANGKPPSCRFCSQSAANPINLSKATVMRTFPAAAEARSHTSSRSRYFATDRDICNHDVWAPVRCTSVLQDPCKLARTLVHLLEEGCYI</sequence>